<feature type="compositionally biased region" description="Low complexity" evidence="7">
    <location>
        <begin position="349"/>
        <end position="365"/>
    </location>
</feature>
<evidence type="ECO:0000259" key="8">
    <source>
        <dbReference type="PROSITE" id="PS50048"/>
    </source>
</evidence>
<feature type="compositionally biased region" description="Low complexity" evidence="7">
    <location>
        <begin position="14"/>
        <end position="38"/>
    </location>
</feature>
<reference evidence="9 10" key="2">
    <citation type="submission" date="2020-04" db="EMBL/GenBank/DDBJ databases">
        <title>Genome sequencing and assembly of multiple isolates from the Colletotrichum gloeosporioides species complex.</title>
        <authorList>
            <person name="Gan P."/>
            <person name="Shirasu K."/>
        </authorList>
    </citation>
    <scope>NUCLEOTIDE SEQUENCE [LARGE SCALE GENOMIC DNA]</scope>
    <source>
        <strain evidence="9 10">Nara gc5</strain>
    </source>
</reference>
<dbReference type="SMART" id="SM00066">
    <property type="entry name" value="GAL4"/>
    <property type="match status" value="1"/>
</dbReference>
<evidence type="ECO:0000256" key="2">
    <source>
        <dbReference type="ARBA" id="ARBA00022833"/>
    </source>
</evidence>
<dbReference type="SUPFAM" id="SSF57701">
    <property type="entry name" value="Zn2/Cys6 DNA-binding domain"/>
    <property type="match status" value="1"/>
</dbReference>
<dbReference type="CDD" id="cd00067">
    <property type="entry name" value="GAL4"/>
    <property type="match status" value="1"/>
</dbReference>
<feature type="region of interest" description="Disordered" evidence="7">
    <location>
        <begin position="334"/>
        <end position="367"/>
    </location>
</feature>
<dbReference type="Proteomes" id="UP000011096">
    <property type="component" value="Unassembled WGS sequence"/>
</dbReference>
<dbReference type="Gene3D" id="4.10.240.10">
    <property type="entry name" value="Zn(2)-C6 fungal-type DNA-binding domain"/>
    <property type="match status" value="1"/>
</dbReference>
<dbReference type="OrthoDB" id="2991872at2759"/>
<dbReference type="InParanoid" id="A0A7J6ISI2"/>
<dbReference type="GO" id="GO:0003677">
    <property type="term" value="F:DNA binding"/>
    <property type="evidence" value="ECO:0007669"/>
    <property type="project" value="UniProtKB-KW"/>
</dbReference>
<keyword evidence="2" id="KW-0862">Zinc</keyword>
<accession>A0A7J6ISI2</accession>
<evidence type="ECO:0000256" key="1">
    <source>
        <dbReference type="ARBA" id="ARBA00022723"/>
    </source>
</evidence>
<feature type="domain" description="Zn(2)-C6 fungal-type" evidence="8">
    <location>
        <begin position="297"/>
        <end position="325"/>
    </location>
</feature>
<feature type="compositionally biased region" description="Low complexity" evidence="7">
    <location>
        <begin position="154"/>
        <end position="170"/>
    </location>
</feature>
<dbReference type="InterPro" id="IPR036864">
    <property type="entry name" value="Zn2-C6_fun-type_DNA-bd_sf"/>
</dbReference>
<feature type="region of interest" description="Disordered" evidence="7">
    <location>
        <begin position="206"/>
        <end position="225"/>
    </location>
</feature>
<dbReference type="PROSITE" id="PS50048">
    <property type="entry name" value="ZN2_CY6_FUNGAL_2"/>
    <property type="match status" value="1"/>
</dbReference>
<keyword evidence="3" id="KW-0805">Transcription regulation</keyword>
<sequence length="470" mass="50181">MRMPAAPVIVAAASPDAAVATSAAADSRPTAASSATASPVNVLHDAASDGSEPYSSYSSSPFMSVRRATNNTGTNNAAAATNTNSTNSSTSIGTNSANANANTSTSTSTSVEPRHPTHRRLAPAPPPPPPPTAANSRHPDALRFPPSPSPTPSHPTLTSSSSNYSNASHTASERPSCRPAAPKPGQCPVMALQNVLCDDDVDAATDAARRTASRPSQPPTPPMMHDASVSILPVPVPHPAASHVLPPGPMPSSLTLNPILSGHDGPDPMIVARPNPSHVVMTARPQLQPRVQPTDPGCKTCQVRKMPCDESRPTCLNCSRMGINCLGYHDSPPSHVQMTQPSDRPVPGPSVVSNTSTSNGNASASRQEQEEYLYYLLDHYRHTKRHCMWDLITLDFNEHFQAKMRKEALQMIKRRRFKDRETREPSPNEPTTAGVQLPPRPRQKKRGRRPKFSPTIPPNMRESGTESGTG</sequence>
<feature type="region of interest" description="Disordered" evidence="7">
    <location>
        <begin position="14"/>
        <end position="182"/>
    </location>
</feature>
<name>A0A7J6ISI2_COLFN</name>
<dbReference type="PANTHER" id="PTHR36206:SF12">
    <property type="entry name" value="ASPERCRYPTIN BIOSYNTHESIS CLUSTER-SPECIFIC TRANSCRIPTION REGULATOR ATNN-RELATED"/>
    <property type="match status" value="1"/>
</dbReference>
<evidence type="ECO:0000313" key="9">
    <source>
        <dbReference type="EMBL" id="KAF4479916.1"/>
    </source>
</evidence>
<gene>
    <name evidence="9" type="primary">WOR2-0</name>
    <name evidence="9" type="ORF">CGGC5_v011717</name>
</gene>
<feature type="compositionally biased region" description="Low complexity" evidence="7">
    <location>
        <begin position="48"/>
        <end position="110"/>
    </location>
</feature>
<dbReference type="GeneID" id="43607837"/>
<feature type="compositionally biased region" description="Basic residues" evidence="7">
    <location>
        <begin position="441"/>
        <end position="451"/>
    </location>
</feature>
<keyword evidence="5" id="KW-0804">Transcription</keyword>
<dbReference type="RefSeq" id="XP_031879545.1">
    <property type="nucleotide sequence ID" value="XM_032023662.1"/>
</dbReference>
<dbReference type="PANTHER" id="PTHR36206">
    <property type="entry name" value="ASPERCRYPTIN BIOSYNTHESIS CLUSTER-SPECIFIC TRANSCRIPTION REGULATOR ATNN-RELATED"/>
    <property type="match status" value="1"/>
</dbReference>
<proteinExistence type="predicted"/>
<dbReference type="AlphaFoldDB" id="A0A7J6ISI2"/>
<dbReference type="EMBL" id="ANPB02000007">
    <property type="protein sequence ID" value="KAF4479916.1"/>
    <property type="molecule type" value="Genomic_DNA"/>
</dbReference>
<dbReference type="InterPro" id="IPR001138">
    <property type="entry name" value="Zn2Cys6_DnaBD"/>
</dbReference>
<evidence type="ECO:0000256" key="6">
    <source>
        <dbReference type="ARBA" id="ARBA00023242"/>
    </source>
</evidence>
<evidence type="ECO:0000256" key="3">
    <source>
        <dbReference type="ARBA" id="ARBA00023015"/>
    </source>
</evidence>
<dbReference type="InterPro" id="IPR052360">
    <property type="entry name" value="Transcr_Regulatory_Proteins"/>
</dbReference>
<feature type="compositionally biased region" description="Pro residues" evidence="7">
    <location>
        <begin position="123"/>
        <end position="132"/>
    </location>
</feature>
<feature type="region of interest" description="Disordered" evidence="7">
    <location>
        <begin position="416"/>
        <end position="470"/>
    </location>
</feature>
<dbReference type="GO" id="GO:0000981">
    <property type="term" value="F:DNA-binding transcription factor activity, RNA polymerase II-specific"/>
    <property type="evidence" value="ECO:0007669"/>
    <property type="project" value="InterPro"/>
</dbReference>
<dbReference type="Pfam" id="PF00172">
    <property type="entry name" value="Zn_clus"/>
    <property type="match status" value="1"/>
</dbReference>
<evidence type="ECO:0000313" key="10">
    <source>
        <dbReference type="Proteomes" id="UP000011096"/>
    </source>
</evidence>
<dbReference type="GO" id="GO:0008270">
    <property type="term" value="F:zinc ion binding"/>
    <property type="evidence" value="ECO:0007669"/>
    <property type="project" value="InterPro"/>
</dbReference>
<organism evidence="9 10">
    <name type="scientific">Colletotrichum fructicola (strain Nara gc5)</name>
    <name type="common">Anthracnose fungus</name>
    <name type="synonym">Colletotrichum gloeosporioides (strain Nara gc5)</name>
    <dbReference type="NCBI Taxonomy" id="1213859"/>
    <lineage>
        <taxon>Eukaryota</taxon>
        <taxon>Fungi</taxon>
        <taxon>Dikarya</taxon>
        <taxon>Ascomycota</taxon>
        <taxon>Pezizomycotina</taxon>
        <taxon>Sordariomycetes</taxon>
        <taxon>Hypocreomycetidae</taxon>
        <taxon>Glomerellales</taxon>
        <taxon>Glomerellaceae</taxon>
        <taxon>Colletotrichum</taxon>
        <taxon>Colletotrichum gloeosporioides species complex</taxon>
    </lineage>
</organism>
<evidence type="ECO:0000256" key="5">
    <source>
        <dbReference type="ARBA" id="ARBA00023163"/>
    </source>
</evidence>
<comment type="caution">
    <text evidence="9">The sequence shown here is derived from an EMBL/GenBank/DDBJ whole genome shotgun (WGS) entry which is preliminary data.</text>
</comment>
<keyword evidence="6" id="KW-0539">Nucleus</keyword>
<evidence type="ECO:0000256" key="7">
    <source>
        <dbReference type="SAM" id="MobiDB-lite"/>
    </source>
</evidence>
<reference evidence="9 10" key="1">
    <citation type="submission" date="2012-08" db="EMBL/GenBank/DDBJ databases">
        <authorList>
            <person name="Gan P.H.P."/>
            <person name="Ikeda K."/>
            <person name="Irieda H."/>
            <person name="Narusaka M."/>
            <person name="O'Connell R.J."/>
            <person name="Narusaka Y."/>
            <person name="Takano Y."/>
            <person name="Kubo Y."/>
            <person name="Shirasu K."/>
        </authorList>
    </citation>
    <scope>NUCLEOTIDE SEQUENCE [LARGE SCALE GENOMIC DNA]</scope>
    <source>
        <strain evidence="9 10">Nara gc5</strain>
    </source>
</reference>
<evidence type="ECO:0000256" key="4">
    <source>
        <dbReference type="ARBA" id="ARBA00023125"/>
    </source>
</evidence>
<keyword evidence="10" id="KW-1185">Reference proteome</keyword>
<protein>
    <submittedName>
        <fullName evidence="9">White-opaque regulator 2</fullName>
    </submittedName>
</protein>
<keyword evidence="1" id="KW-0479">Metal-binding</keyword>
<keyword evidence="4" id="KW-0238">DNA-binding</keyword>